<dbReference type="STRING" id="1009370.ALO_09194"/>
<dbReference type="Proteomes" id="UP000003240">
    <property type="component" value="Unassembled WGS sequence"/>
</dbReference>
<organism evidence="1 2">
    <name type="scientific">Acetonema longum DSM 6540</name>
    <dbReference type="NCBI Taxonomy" id="1009370"/>
    <lineage>
        <taxon>Bacteria</taxon>
        <taxon>Bacillati</taxon>
        <taxon>Bacillota</taxon>
        <taxon>Negativicutes</taxon>
        <taxon>Acetonemataceae</taxon>
        <taxon>Acetonema</taxon>
    </lineage>
</organism>
<proteinExistence type="predicted"/>
<sequence>MLYLTAIGANRERKLAELITAVHTGAWGDKKALEGIVKSLLPE</sequence>
<keyword evidence="2" id="KW-1185">Reference proteome</keyword>
<protein>
    <submittedName>
        <fullName evidence="1">Uncharacterized protein</fullName>
    </submittedName>
</protein>
<evidence type="ECO:0000313" key="2">
    <source>
        <dbReference type="Proteomes" id="UP000003240"/>
    </source>
</evidence>
<dbReference type="RefSeq" id="WP_004094928.1">
    <property type="nucleotide sequence ID" value="NZ_AFGF01000074.1"/>
</dbReference>
<dbReference type="AlphaFoldDB" id="F7NID6"/>
<comment type="caution">
    <text evidence="1">The sequence shown here is derived from an EMBL/GenBank/DDBJ whole genome shotgun (WGS) entry which is preliminary data.</text>
</comment>
<name>F7NID6_9FIRM</name>
<dbReference type="EMBL" id="AFGF01000074">
    <property type="protein sequence ID" value="EGO64166.1"/>
    <property type="molecule type" value="Genomic_DNA"/>
</dbReference>
<evidence type="ECO:0000313" key="1">
    <source>
        <dbReference type="EMBL" id="EGO64166.1"/>
    </source>
</evidence>
<accession>F7NID6</accession>
<reference evidence="1 2" key="1">
    <citation type="journal article" date="2011" name="EMBO J.">
        <title>Structural diversity of bacterial flagellar motors.</title>
        <authorList>
            <person name="Chen S."/>
            <person name="Beeby M."/>
            <person name="Murphy G.E."/>
            <person name="Leadbetter J.R."/>
            <person name="Hendrixson D.R."/>
            <person name="Briegel A."/>
            <person name="Li Z."/>
            <person name="Shi J."/>
            <person name="Tocheva E.I."/>
            <person name="Muller A."/>
            <person name="Dobro M.J."/>
            <person name="Jensen G.J."/>
        </authorList>
    </citation>
    <scope>NUCLEOTIDE SEQUENCE [LARGE SCALE GENOMIC DNA]</scope>
    <source>
        <strain evidence="1 2">DSM 6540</strain>
    </source>
</reference>
<gene>
    <name evidence="1" type="ORF">ALO_09194</name>
</gene>